<keyword evidence="7" id="KW-1185">Reference proteome</keyword>
<keyword evidence="1" id="KW-0805">Transcription regulation</keyword>
<dbReference type="PROSITE" id="PS50977">
    <property type="entry name" value="HTH_TETR_2"/>
    <property type="match status" value="1"/>
</dbReference>
<evidence type="ECO:0000313" key="7">
    <source>
        <dbReference type="Proteomes" id="UP000019494"/>
    </source>
</evidence>
<dbReference type="InterPro" id="IPR009057">
    <property type="entry name" value="Homeodomain-like_sf"/>
</dbReference>
<proteinExistence type="predicted"/>
<sequence length="180" mass="19892">MTDAPVVVARSERASEIVATARRILEDEGREALTMRRLADEVGMRAPSLYKHFPAKRHVEAALVEDAFVEMGEVLHRAVRRPGRRGPVAAVLGRYRDLALTNPHLYRLATGPGLARDLLAPGLEEWAGEPFFLATGEPYLAQAMWAFAHGMAILEIEGRFPAGSDLERTWRSGAEAFSRS</sequence>
<dbReference type="InterPro" id="IPR036271">
    <property type="entry name" value="Tet_transcr_reg_TetR-rel_C_sf"/>
</dbReference>
<dbReference type="SUPFAM" id="SSF46689">
    <property type="entry name" value="Homeodomain-like"/>
    <property type="match status" value="1"/>
</dbReference>
<evidence type="ECO:0000256" key="4">
    <source>
        <dbReference type="PROSITE-ProRule" id="PRU00335"/>
    </source>
</evidence>
<dbReference type="GO" id="GO:0003677">
    <property type="term" value="F:DNA binding"/>
    <property type="evidence" value="ECO:0007669"/>
    <property type="project" value="UniProtKB-UniRule"/>
</dbReference>
<dbReference type="AlphaFoldDB" id="W9GLX9"/>
<dbReference type="InterPro" id="IPR025996">
    <property type="entry name" value="MT1864/Rv1816-like_C"/>
</dbReference>
<dbReference type="SUPFAM" id="SSF48498">
    <property type="entry name" value="Tetracyclin repressor-like, C-terminal domain"/>
    <property type="match status" value="1"/>
</dbReference>
<gene>
    <name evidence="6" type="ORF">N864_01800</name>
</gene>
<organism evidence="6 7">
    <name type="scientific">Intrasporangium chromatireducens Q5-1</name>
    <dbReference type="NCBI Taxonomy" id="584657"/>
    <lineage>
        <taxon>Bacteria</taxon>
        <taxon>Bacillati</taxon>
        <taxon>Actinomycetota</taxon>
        <taxon>Actinomycetes</taxon>
        <taxon>Micrococcales</taxon>
        <taxon>Intrasporangiaceae</taxon>
        <taxon>Intrasporangium</taxon>
    </lineage>
</organism>
<reference evidence="7" key="1">
    <citation type="submission" date="2013-08" db="EMBL/GenBank/DDBJ databases">
        <title>Intrasporangium oryzae NRRL B-24470.</title>
        <authorList>
            <person name="Liu H."/>
            <person name="Wang G."/>
        </authorList>
    </citation>
    <scope>NUCLEOTIDE SEQUENCE [LARGE SCALE GENOMIC DNA]</scope>
    <source>
        <strain evidence="7">Q5-1</strain>
    </source>
</reference>
<dbReference type="Proteomes" id="UP000019494">
    <property type="component" value="Unassembled WGS sequence"/>
</dbReference>
<evidence type="ECO:0000256" key="1">
    <source>
        <dbReference type="ARBA" id="ARBA00023015"/>
    </source>
</evidence>
<dbReference type="Gene3D" id="1.10.357.10">
    <property type="entry name" value="Tetracycline Repressor, domain 2"/>
    <property type="match status" value="1"/>
</dbReference>
<name>W9GLX9_9MICO</name>
<feature type="DNA-binding region" description="H-T-H motif" evidence="4">
    <location>
        <begin position="34"/>
        <end position="53"/>
    </location>
</feature>
<dbReference type="Pfam" id="PF00440">
    <property type="entry name" value="TetR_N"/>
    <property type="match status" value="1"/>
</dbReference>
<dbReference type="RefSeq" id="WP_034716655.1">
    <property type="nucleotide sequence ID" value="NZ_AWQS01000083.1"/>
</dbReference>
<dbReference type="EMBL" id="AWQS01000083">
    <property type="protein sequence ID" value="EWT05843.1"/>
    <property type="molecule type" value="Genomic_DNA"/>
</dbReference>
<keyword evidence="2 4" id="KW-0238">DNA-binding</keyword>
<accession>W9GLX9</accession>
<comment type="caution">
    <text evidence="6">The sequence shown here is derived from an EMBL/GenBank/DDBJ whole genome shotgun (WGS) entry which is preliminary data.</text>
</comment>
<feature type="domain" description="HTH tetR-type" evidence="5">
    <location>
        <begin position="11"/>
        <end position="71"/>
    </location>
</feature>
<dbReference type="Gene3D" id="1.10.10.60">
    <property type="entry name" value="Homeodomain-like"/>
    <property type="match status" value="1"/>
</dbReference>
<dbReference type="Pfam" id="PF13305">
    <property type="entry name" value="TetR_C_33"/>
    <property type="match status" value="1"/>
</dbReference>
<keyword evidence="3" id="KW-0804">Transcription</keyword>
<dbReference type="PATRIC" id="fig|584657.3.peg.2267"/>
<dbReference type="InterPro" id="IPR001647">
    <property type="entry name" value="HTH_TetR"/>
</dbReference>
<evidence type="ECO:0000259" key="5">
    <source>
        <dbReference type="PROSITE" id="PS50977"/>
    </source>
</evidence>
<evidence type="ECO:0000313" key="6">
    <source>
        <dbReference type="EMBL" id="EWT05843.1"/>
    </source>
</evidence>
<evidence type="ECO:0000256" key="3">
    <source>
        <dbReference type="ARBA" id="ARBA00023163"/>
    </source>
</evidence>
<protein>
    <submittedName>
        <fullName evidence="6">TetR family transcriptional regulator</fullName>
    </submittedName>
</protein>
<evidence type="ECO:0000256" key="2">
    <source>
        <dbReference type="ARBA" id="ARBA00023125"/>
    </source>
</evidence>